<feature type="compositionally biased region" description="Polar residues" evidence="1">
    <location>
        <begin position="1"/>
        <end position="11"/>
    </location>
</feature>
<accession>S3VGL1</accession>
<dbReference type="Proteomes" id="UP000014540">
    <property type="component" value="Unassembled WGS sequence"/>
</dbReference>
<reference evidence="2" key="1">
    <citation type="submission" date="2013-04" db="EMBL/GenBank/DDBJ databases">
        <authorList>
            <person name="Harkins D.M."/>
            <person name="Durkin A.S."/>
            <person name="Selengut J.D."/>
            <person name="Sanka R."/>
            <person name="DePew J."/>
            <person name="Purushe J."/>
            <person name="Ahmed A."/>
            <person name="van der Linden H."/>
            <person name="Goris M.G.A."/>
            <person name="Hartskeerl R.A."/>
            <person name="Vinetz J.M."/>
            <person name="Sutton G.G."/>
            <person name="Nelson W.C."/>
            <person name="Fouts D.E."/>
        </authorList>
    </citation>
    <scope>NUCLEOTIDE SEQUENCE [LARGE SCALE GENOMIC DNA]</scope>
    <source>
        <strain evidence="2">BUT 6</strain>
    </source>
</reference>
<keyword evidence="3" id="KW-1185">Reference proteome</keyword>
<organism evidence="2 3">
    <name type="scientific">Leptospira fainei serovar Hurstbridge str. BUT 6</name>
    <dbReference type="NCBI Taxonomy" id="1193011"/>
    <lineage>
        <taxon>Bacteria</taxon>
        <taxon>Pseudomonadati</taxon>
        <taxon>Spirochaetota</taxon>
        <taxon>Spirochaetia</taxon>
        <taxon>Leptospirales</taxon>
        <taxon>Leptospiraceae</taxon>
        <taxon>Leptospira</taxon>
    </lineage>
</organism>
<evidence type="ECO:0000313" key="3">
    <source>
        <dbReference type="Proteomes" id="UP000014540"/>
    </source>
</evidence>
<sequence>MKSDQPYSCFSSRIKDDDSRYSRLPSRDGERFPAREYSYSRFRKVLIT</sequence>
<dbReference type="STRING" id="1193011.LEP1GSC058_2165"/>
<evidence type="ECO:0000313" key="2">
    <source>
        <dbReference type="EMBL" id="EPG75585.1"/>
    </source>
</evidence>
<dbReference type="EMBL" id="AKWZ02000003">
    <property type="protein sequence ID" value="EPG75585.1"/>
    <property type="molecule type" value="Genomic_DNA"/>
</dbReference>
<proteinExistence type="predicted"/>
<comment type="caution">
    <text evidence="2">The sequence shown here is derived from an EMBL/GenBank/DDBJ whole genome shotgun (WGS) entry which is preliminary data.</text>
</comment>
<feature type="region of interest" description="Disordered" evidence="1">
    <location>
        <begin position="1"/>
        <end position="27"/>
    </location>
</feature>
<name>S3VGL1_9LEPT</name>
<protein>
    <submittedName>
        <fullName evidence="2">Uncharacterized protein</fullName>
    </submittedName>
</protein>
<gene>
    <name evidence="2" type="ORF">LEP1GSC058_2165</name>
</gene>
<evidence type="ECO:0000256" key="1">
    <source>
        <dbReference type="SAM" id="MobiDB-lite"/>
    </source>
</evidence>
<feature type="compositionally biased region" description="Basic and acidic residues" evidence="1">
    <location>
        <begin position="13"/>
        <end position="27"/>
    </location>
</feature>
<dbReference type="AlphaFoldDB" id="S3VGL1"/>